<dbReference type="EMBL" id="JBJQND010000003">
    <property type="protein sequence ID" value="KAL3883196.1"/>
    <property type="molecule type" value="Genomic_DNA"/>
</dbReference>
<protein>
    <recommendedName>
        <fullName evidence="1">Mab-21-like HhH/H2TH-like domain-containing protein</fullName>
    </recommendedName>
</protein>
<dbReference type="Gene3D" id="1.10.1410.40">
    <property type="match status" value="1"/>
</dbReference>
<accession>A0ABD3XC98</accession>
<gene>
    <name evidence="2" type="ORF">ACJMK2_029486</name>
    <name evidence="3" type="ORF">ACJMK2_029512</name>
</gene>
<comment type="caution">
    <text evidence="2">The sequence shown here is derived from an EMBL/GenBank/DDBJ whole genome shotgun (WGS) entry which is preliminary data.</text>
</comment>
<dbReference type="AlphaFoldDB" id="A0ABD3XC98"/>
<keyword evidence="4" id="KW-1185">Reference proteome</keyword>
<dbReference type="InterPro" id="IPR046906">
    <property type="entry name" value="Mab-21_HhH/H2TH-like"/>
</dbReference>
<dbReference type="PANTHER" id="PTHR10656">
    <property type="entry name" value="CELL FATE DETERMINING PROTEIN MAB21-RELATED"/>
    <property type="match status" value="1"/>
</dbReference>
<evidence type="ECO:0000313" key="2">
    <source>
        <dbReference type="EMBL" id="KAL3883196.1"/>
    </source>
</evidence>
<evidence type="ECO:0000313" key="3">
    <source>
        <dbReference type="EMBL" id="KAL3883224.1"/>
    </source>
</evidence>
<dbReference type="Proteomes" id="UP001634394">
    <property type="component" value="Unassembled WGS sequence"/>
</dbReference>
<sequence>MTSNIPEYYKEVSLRLNRVLDAVGLGENIRWKRINMWIQSEELISVIYEGKHHYFGSQAEATTTPGLQSDVDRVFCSKCRVITDLVSWMPNIKTFLIVNDEHTPPGYVKLLGVNRYIPWPVFMQYDEQFKLDRYGRSVLCSDQHYFDTDYGECHGPARRTNDGLNKSDIVYGMRLNKWPDQASQWLTRNRRHNWPSHETIYLIQEMGALLVPVGHKLSQEQHLEWRLSISYGEKLLVWLFNSTQYKCYILLKIINKCFISPVIDDDALSSYHCKTCIFYLVENTPSAIWQPENLLLCVELCLRLLYNWVESKMCPNYFIPEENMFQCKVYGHVQVQLLNILGNLLRQEGRYLVEISCDNIGQKLVMACQVPVMELDLHSQDVAQILKTSVRVLFRNLVTALAMVAENDLNFEPHQFDKYFSSPEPQREINSILWKLHCSIVGSRLVNKSLSLEIPDQHALEMAHDIFLMGSSSDVASGKLKLAAFYLVHDNLDMSRDVFSEIHNNFNCRISDLVGVSQQTLHAILSENLSITQLVSEYFALPVVYGHSEIKCLPKALIPELFRFIGLDQVKKHKQDLQNYVLVDPEFYLFFLEFQCYHRQNMSRKYVALDNMIHVIRQITPELKDRYLNLLAYCLTQEGRLTNAYSVLRKSMKLTTEHNGAKWHIATLINAAFRFLRDRL</sequence>
<dbReference type="InterPro" id="IPR024810">
    <property type="entry name" value="MAB21L/cGLR"/>
</dbReference>
<evidence type="ECO:0000313" key="4">
    <source>
        <dbReference type="Proteomes" id="UP001634394"/>
    </source>
</evidence>
<dbReference type="SMART" id="SM01265">
    <property type="entry name" value="Mab-21"/>
    <property type="match status" value="1"/>
</dbReference>
<reference evidence="2 4" key="1">
    <citation type="submission" date="2024-11" db="EMBL/GenBank/DDBJ databases">
        <title>Chromosome-level genome assembly of the freshwater bivalve Anodonta woodiana.</title>
        <authorList>
            <person name="Chen X."/>
        </authorList>
    </citation>
    <scope>NUCLEOTIDE SEQUENCE [LARGE SCALE GENOMIC DNA]</scope>
    <source>
        <strain evidence="2">MN2024</strain>
        <tissue evidence="2">Gills</tissue>
    </source>
</reference>
<dbReference type="Pfam" id="PF20266">
    <property type="entry name" value="Mab-21_C"/>
    <property type="match status" value="1"/>
</dbReference>
<name>A0ABD3XC98_SINWO</name>
<feature type="domain" description="Mab-21-like HhH/H2TH-like" evidence="1">
    <location>
        <begin position="246"/>
        <end position="327"/>
    </location>
</feature>
<dbReference type="EMBL" id="JBJQND010000003">
    <property type="protein sequence ID" value="KAL3883224.1"/>
    <property type="molecule type" value="Genomic_DNA"/>
</dbReference>
<proteinExistence type="predicted"/>
<dbReference type="PANTHER" id="PTHR10656:SF69">
    <property type="entry name" value="MAB-21-LIKE HHH_H2TH-LIKE DOMAIN-CONTAINING PROTEIN"/>
    <property type="match status" value="1"/>
</dbReference>
<evidence type="ECO:0000259" key="1">
    <source>
        <dbReference type="Pfam" id="PF20266"/>
    </source>
</evidence>
<organism evidence="2 4">
    <name type="scientific">Sinanodonta woodiana</name>
    <name type="common">Chinese pond mussel</name>
    <name type="synonym">Anodonta woodiana</name>
    <dbReference type="NCBI Taxonomy" id="1069815"/>
    <lineage>
        <taxon>Eukaryota</taxon>
        <taxon>Metazoa</taxon>
        <taxon>Spiralia</taxon>
        <taxon>Lophotrochozoa</taxon>
        <taxon>Mollusca</taxon>
        <taxon>Bivalvia</taxon>
        <taxon>Autobranchia</taxon>
        <taxon>Heteroconchia</taxon>
        <taxon>Palaeoheterodonta</taxon>
        <taxon>Unionida</taxon>
        <taxon>Unionoidea</taxon>
        <taxon>Unionidae</taxon>
        <taxon>Unioninae</taxon>
        <taxon>Sinanodonta</taxon>
    </lineage>
</organism>